<accession>A0AAE1N0F5</accession>
<dbReference type="AlphaFoldDB" id="A0AAE1N0F5"/>
<evidence type="ECO:0008006" key="3">
    <source>
        <dbReference type="Google" id="ProtNLM"/>
    </source>
</evidence>
<dbReference type="PANTHER" id="PTHR36403">
    <property type="entry name" value="PROTEIN COFACTOR ASSEMBLY OF COMPLEX C SUBUNIT B CCB2, CHLOROPLASTIC"/>
    <property type="match status" value="1"/>
</dbReference>
<name>A0AAE1N0F5_9FABA</name>
<dbReference type="PANTHER" id="PTHR36403:SF1">
    <property type="entry name" value="PROTEIN COFACTOR ASSEMBLY OF COMPLEX C SUBUNIT B CCB2, CHLOROPLASTIC"/>
    <property type="match status" value="1"/>
</dbReference>
<dbReference type="InterPro" id="IPR021325">
    <property type="entry name" value="CCB2/CCB4"/>
</dbReference>
<dbReference type="EMBL" id="JAWXYG010000002">
    <property type="protein sequence ID" value="KAK4280394.1"/>
    <property type="molecule type" value="Genomic_DNA"/>
</dbReference>
<dbReference type="Pfam" id="PF11152">
    <property type="entry name" value="CCB2_CCB4"/>
    <property type="match status" value="1"/>
</dbReference>
<dbReference type="Proteomes" id="UP001293593">
    <property type="component" value="Unassembled WGS sequence"/>
</dbReference>
<keyword evidence="2" id="KW-1185">Reference proteome</keyword>
<proteinExistence type="predicted"/>
<organism evidence="1 2">
    <name type="scientific">Acacia crassicarpa</name>
    <name type="common">northern wattle</name>
    <dbReference type="NCBI Taxonomy" id="499986"/>
    <lineage>
        <taxon>Eukaryota</taxon>
        <taxon>Viridiplantae</taxon>
        <taxon>Streptophyta</taxon>
        <taxon>Embryophyta</taxon>
        <taxon>Tracheophyta</taxon>
        <taxon>Spermatophyta</taxon>
        <taxon>Magnoliopsida</taxon>
        <taxon>eudicotyledons</taxon>
        <taxon>Gunneridae</taxon>
        <taxon>Pentapetalae</taxon>
        <taxon>rosids</taxon>
        <taxon>fabids</taxon>
        <taxon>Fabales</taxon>
        <taxon>Fabaceae</taxon>
        <taxon>Caesalpinioideae</taxon>
        <taxon>mimosoid clade</taxon>
        <taxon>Acacieae</taxon>
        <taxon>Acacia</taxon>
    </lineage>
</organism>
<dbReference type="InterPro" id="IPR044970">
    <property type="entry name" value="CCB2"/>
</dbReference>
<evidence type="ECO:0000313" key="1">
    <source>
        <dbReference type="EMBL" id="KAK4280394.1"/>
    </source>
</evidence>
<comment type="caution">
    <text evidence="1">The sequence shown here is derived from an EMBL/GenBank/DDBJ whole genome shotgun (WGS) entry which is preliminary data.</text>
</comment>
<reference evidence="1" key="1">
    <citation type="submission" date="2023-10" db="EMBL/GenBank/DDBJ databases">
        <title>Chromosome-level genome of the transformable northern wattle, Acacia crassicarpa.</title>
        <authorList>
            <person name="Massaro I."/>
            <person name="Sinha N.R."/>
            <person name="Poethig S."/>
            <person name="Leichty A.R."/>
        </authorList>
    </citation>
    <scope>NUCLEOTIDE SEQUENCE</scope>
    <source>
        <strain evidence="1">Acra3RX</strain>
        <tissue evidence="1">Leaf</tissue>
    </source>
</reference>
<protein>
    <recommendedName>
        <fullName evidence="3">Protein COFACTOR ASSEMBLY OF COMPLEX C SUBUNIT B CCB2, chloroplastic</fullName>
    </recommendedName>
</protein>
<sequence>MNGILSSSLSIPLKPSCTFRAKTSVRKFSTTICSRLEDSQQQQLNLSVLRFTLGIPGLDESYLPRWIGYGLGSLLLLNHFADSGSTTITPAQLTTEILGLSLASVSIALPYFGKFLKGAQSTYQKAQPDGAEQIFVMSPNLVGIQKEDLAWATYVLLRNTNSIAALISIRGDICARGYWNIPAENSSKESLLGWFQEKAEKLGLFNLKDTLYFSQEADSEFQELLPKGACSLLVQPLLQVPSQTANGPQNPEGFILLASTMTYAFSMKDRAWVAAVANKF</sequence>
<dbReference type="GO" id="GO:0010190">
    <property type="term" value="P:cytochrome b6f complex assembly"/>
    <property type="evidence" value="ECO:0007669"/>
    <property type="project" value="InterPro"/>
</dbReference>
<gene>
    <name evidence="1" type="ORF">QN277_012023</name>
</gene>
<evidence type="ECO:0000313" key="2">
    <source>
        <dbReference type="Proteomes" id="UP001293593"/>
    </source>
</evidence>